<dbReference type="GO" id="GO:0016787">
    <property type="term" value="F:hydrolase activity"/>
    <property type="evidence" value="ECO:0007669"/>
    <property type="project" value="UniProtKB-KW"/>
</dbReference>
<dbReference type="InterPro" id="IPR012341">
    <property type="entry name" value="6hp_glycosidase-like_sf"/>
</dbReference>
<feature type="domain" description="Alpha fucosidase A-like C-terminal" evidence="2">
    <location>
        <begin position="668"/>
        <end position="723"/>
    </location>
</feature>
<dbReference type="GeneID" id="303299364"/>
<evidence type="ECO:0000259" key="3">
    <source>
        <dbReference type="Pfam" id="PF22124"/>
    </source>
</evidence>
<comment type="caution">
    <text evidence="4">The sequence shown here is derived from an EMBL/GenBank/DDBJ whole genome shotgun (WGS) entry which is preliminary data.</text>
</comment>
<evidence type="ECO:0000313" key="5">
    <source>
        <dbReference type="Proteomes" id="UP001595937"/>
    </source>
</evidence>
<feature type="domain" description="Glycosyl hydrolase family 95 N-terminal" evidence="1">
    <location>
        <begin position="11"/>
        <end position="202"/>
    </location>
</feature>
<dbReference type="InterPro" id="IPR049053">
    <property type="entry name" value="AFCA-like_C"/>
</dbReference>
<keyword evidence="4" id="KW-0378">Hydrolase</keyword>
<dbReference type="PANTHER" id="PTHR31084">
    <property type="entry name" value="ALPHA-L-FUCOSIDASE 2"/>
    <property type="match status" value="1"/>
</dbReference>
<protein>
    <submittedName>
        <fullName evidence="4">Glycoside hydrolase N-terminal domain-containing protein</fullName>
    </submittedName>
</protein>
<dbReference type="Gene3D" id="1.50.10.10">
    <property type="match status" value="1"/>
</dbReference>
<dbReference type="PIRSF" id="PIRSF007663">
    <property type="entry name" value="UCP007663"/>
    <property type="match status" value="1"/>
</dbReference>
<proteinExistence type="predicted"/>
<name>A0ABW0FI84_9MICO</name>
<dbReference type="InterPro" id="IPR027414">
    <property type="entry name" value="GH95_N_dom"/>
</dbReference>
<dbReference type="InterPro" id="IPR016518">
    <property type="entry name" value="Alpha-L-fucosidase"/>
</dbReference>
<organism evidence="4 5">
    <name type="scientific">Brachybacterium tyrofermentans</name>
    <dbReference type="NCBI Taxonomy" id="47848"/>
    <lineage>
        <taxon>Bacteria</taxon>
        <taxon>Bacillati</taxon>
        <taxon>Actinomycetota</taxon>
        <taxon>Actinomycetes</taxon>
        <taxon>Micrococcales</taxon>
        <taxon>Dermabacteraceae</taxon>
        <taxon>Brachybacterium</taxon>
    </lineage>
</organism>
<dbReference type="Proteomes" id="UP001595937">
    <property type="component" value="Unassembled WGS sequence"/>
</dbReference>
<dbReference type="PANTHER" id="PTHR31084:SF0">
    <property type="entry name" value="ALPHA-L-FUCOSIDASE 2"/>
    <property type="match status" value="1"/>
</dbReference>
<dbReference type="Pfam" id="PF22124">
    <property type="entry name" value="Glyco_hydro_95_cat"/>
    <property type="match status" value="1"/>
</dbReference>
<dbReference type="InterPro" id="IPR008928">
    <property type="entry name" value="6-hairpin_glycosidase_sf"/>
</dbReference>
<feature type="domain" description="Glycosyl hydrolase family 95 catalytic" evidence="3">
    <location>
        <begin position="300"/>
        <end position="666"/>
    </location>
</feature>
<sequence length="753" mass="81347">MSSSMTIRRPRPASRWLEALPLGNGRIGAMVWGDPRRARFSLNDSTLWSGTPTTTQRWLTSAEDAAPIRERARELFEAGEVADAQMLLEGLGAAWSQAYQPVGELVVTLEPETPSAGSSTEDSERLLDLARGEHVVRTDDGEHLTLVSAADEVLVHAAPCAPGTRFALELTSPLVEEQRTADANGLTVVLRAPSDGVPTRHGDMAELAWDSEGASRVAVVVRTRAVDERLLVACAIVTTWQGLGQQPDRPLAEVLAEATEQAESALARGEQELRRRHREAPLPGLADVALELTGADPSSTAEAELLSTMFAFGRHLLASASRPGLPPANLQGLWNEKVLAPWNSNYTVNINLEMNHWAAGIAHVPGAAGALEGYVAMLRESGRETARRLYGASGWTVHHNSDPWGYTDPVEGDPKWATWPMGGLWLERELDSIASFSGEDPAVIAERRLPALREAAAFALDLLHDGPHGTLVTFPSTSPENEWITAGGEVVSLTEGSGMDRWLLREVLESLVAKAQLLGRADDDVAARAAAALERIPEPRIGTDGRILEWHLDGVGEVEPTHRHVSHLGFEYPGAQHLAPELSEAVVRSMEARGDEATGWSLAWKTSLWARLHRPDKVQDLLQLFLRPAETADGERSGLYPNLFSAHPPFQIDGNIGIVAAIAECLVQSHRGEIELLPAPAPILSTGSVRGLRARPGIEVDMAWENGTLTALSLRAVGPGAVGMHRVRCGEHSVEVELTDQRAVRVEVAALRG</sequence>
<dbReference type="SUPFAM" id="SSF48208">
    <property type="entry name" value="Six-hairpin glycosidases"/>
    <property type="match status" value="1"/>
</dbReference>
<dbReference type="EMBL" id="JBHSLN010000084">
    <property type="protein sequence ID" value="MFC5298917.1"/>
    <property type="molecule type" value="Genomic_DNA"/>
</dbReference>
<gene>
    <name evidence="4" type="ORF">ACFPK8_15500</name>
</gene>
<accession>A0ABW0FI84</accession>
<dbReference type="Pfam" id="PF14498">
    <property type="entry name" value="Glyco_hyd_65N_2"/>
    <property type="match status" value="1"/>
</dbReference>
<dbReference type="RefSeq" id="WP_343926636.1">
    <property type="nucleotide sequence ID" value="NZ_BAAAIR010000105.1"/>
</dbReference>
<reference evidence="5" key="1">
    <citation type="journal article" date="2019" name="Int. J. Syst. Evol. Microbiol.">
        <title>The Global Catalogue of Microorganisms (GCM) 10K type strain sequencing project: providing services to taxonomists for standard genome sequencing and annotation.</title>
        <authorList>
            <consortium name="The Broad Institute Genomics Platform"/>
            <consortium name="The Broad Institute Genome Sequencing Center for Infectious Disease"/>
            <person name="Wu L."/>
            <person name="Ma J."/>
        </authorList>
    </citation>
    <scope>NUCLEOTIDE SEQUENCE [LARGE SCALE GENOMIC DNA]</scope>
    <source>
        <strain evidence="5">CGMCC 1.16455</strain>
    </source>
</reference>
<keyword evidence="5" id="KW-1185">Reference proteome</keyword>
<evidence type="ECO:0000259" key="1">
    <source>
        <dbReference type="Pfam" id="PF14498"/>
    </source>
</evidence>
<evidence type="ECO:0000259" key="2">
    <source>
        <dbReference type="Pfam" id="PF21307"/>
    </source>
</evidence>
<dbReference type="InterPro" id="IPR054363">
    <property type="entry name" value="GH95_cat"/>
</dbReference>
<dbReference type="Pfam" id="PF21307">
    <property type="entry name" value="Glyco_hydro_95_C"/>
    <property type="match status" value="1"/>
</dbReference>
<evidence type="ECO:0000313" key="4">
    <source>
        <dbReference type="EMBL" id="MFC5298917.1"/>
    </source>
</evidence>